<dbReference type="Proteomes" id="UP001187343">
    <property type="component" value="Unassembled WGS sequence"/>
</dbReference>
<comment type="caution">
    <text evidence="1">The sequence shown here is derived from an EMBL/GenBank/DDBJ whole genome shotgun (WGS) entry which is preliminary data.</text>
</comment>
<protein>
    <submittedName>
        <fullName evidence="1">Uncharacterized protein</fullName>
    </submittedName>
</protein>
<dbReference type="Pfam" id="PF00059">
    <property type="entry name" value="Lectin_C"/>
    <property type="match status" value="1"/>
</dbReference>
<dbReference type="InterPro" id="IPR050111">
    <property type="entry name" value="C-type_lectin/snaclec_domain"/>
</dbReference>
<sequence>MGVWTVCLSLCLLFAMNASACETGWQQFGRNCFKFFSNPMPWMDAELQCLSYGGNLASVHSHNENAFIKLTISKKTLWIGGYDAVSEGMWLWSDGTKMKFKLWRAKEPNNLGGKENCLTMNAGTPGKWNDEECTDKFPFVCSIPA</sequence>
<dbReference type="EMBL" id="JAUYZG010000013">
    <property type="protein sequence ID" value="KAK2890968.1"/>
    <property type="molecule type" value="Genomic_DNA"/>
</dbReference>
<gene>
    <name evidence="1" type="ORF">Q8A67_013611</name>
</gene>
<dbReference type="InterPro" id="IPR002353">
    <property type="entry name" value="AntifreezeII"/>
</dbReference>
<keyword evidence="2" id="KW-1185">Reference proteome</keyword>
<name>A0AA88TVB8_9TELE</name>
<evidence type="ECO:0000313" key="2">
    <source>
        <dbReference type="Proteomes" id="UP001187343"/>
    </source>
</evidence>
<dbReference type="SMART" id="SM00034">
    <property type="entry name" value="CLECT"/>
    <property type="match status" value="1"/>
</dbReference>
<dbReference type="CDD" id="cd00037">
    <property type="entry name" value="CLECT"/>
    <property type="match status" value="1"/>
</dbReference>
<dbReference type="PRINTS" id="PR00356">
    <property type="entry name" value="ANTIFREEZEII"/>
</dbReference>
<dbReference type="InterPro" id="IPR016186">
    <property type="entry name" value="C-type_lectin-like/link_sf"/>
</dbReference>
<dbReference type="AlphaFoldDB" id="A0AA88TVB8"/>
<dbReference type="InterPro" id="IPR001304">
    <property type="entry name" value="C-type_lectin-like"/>
</dbReference>
<proteinExistence type="predicted"/>
<dbReference type="InterPro" id="IPR016187">
    <property type="entry name" value="CTDL_fold"/>
</dbReference>
<dbReference type="SUPFAM" id="SSF56436">
    <property type="entry name" value="C-type lectin-like"/>
    <property type="match status" value="1"/>
</dbReference>
<dbReference type="PROSITE" id="PS00615">
    <property type="entry name" value="C_TYPE_LECTIN_1"/>
    <property type="match status" value="1"/>
</dbReference>
<dbReference type="InterPro" id="IPR018378">
    <property type="entry name" value="C-type_lectin_CS"/>
</dbReference>
<evidence type="ECO:0000313" key="1">
    <source>
        <dbReference type="EMBL" id="KAK2890968.1"/>
    </source>
</evidence>
<organism evidence="1 2">
    <name type="scientific">Cirrhinus molitorella</name>
    <name type="common">mud carp</name>
    <dbReference type="NCBI Taxonomy" id="172907"/>
    <lineage>
        <taxon>Eukaryota</taxon>
        <taxon>Metazoa</taxon>
        <taxon>Chordata</taxon>
        <taxon>Craniata</taxon>
        <taxon>Vertebrata</taxon>
        <taxon>Euteleostomi</taxon>
        <taxon>Actinopterygii</taxon>
        <taxon>Neopterygii</taxon>
        <taxon>Teleostei</taxon>
        <taxon>Ostariophysi</taxon>
        <taxon>Cypriniformes</taxon>
        <taxon>Cyprinidae</taxon>
        <taxon>Labeoninae</taxon>
        <taxon>Labeonini</taxon>
        <taxon>Cirrhinus</taxon>
    </lineage>
</organism>
<dbReference type="Gene3D" id="3.10.100.10">
    <property type="entry name" value="Mannose-Binding Protein A, subunit A"/>
    <property type="match status" value="1"/>
</dbReference>
<dbReference type="PANTHER" id="PTHR22803">
    <property type="entry name" value="MANNOSE, PHOSPHOLIPASE, LECTIN RECEPTOR RELATED"/>
    <property type="match status" value="1"/>
</dbReference>
<reference evidence="1" key="1">
    <citation type="submission" date="2023-08" db="EMBL/GenBank/DDBJ databases">
        <title>Chromosome-level Genome Assembly of mud carp (Cirrhinus molitorella).</title>
        <authorList>
            <person name="Liu H."/>
        </authorList>
    </citation>
    <scope>NUCLEOTIDE SEQUENCE</scope>
    <source>
        <strain evidence="1">Prfri</strain>
        <tissue evidence="1">Muscle</tissue>
    </source>
</reference>
<accession>A0AA88TVB8</accession>
<dbReference type="PROSITE" id="PS50041">
    <property type="entry name" value="C_TYPE_LECTIN_2"/>
    <property type="match status" value="1"/>
</dbReference>